<evidence type="ECO:0000256" key="7">
    <source>
        <dbReference type="ARBA" id="ARBA00022801"/>
    </source>
</evidence>
<feature type="transmembrane region" description="Helical" evidence="15">
    <location>
        <begin position="12"/>
        <end position="37"/>
    </location>
</feature>
<dbReference type="SUPFAM" id="SSF53955">
    <property type="entry name" value="Lysozyme-like"/>
    <property type="match status" value="1"/>
</dbReference>
<dbReference type="InterPro" id="IPR001264">
    <property type="entry name" value="Glyco_trans_51"/>
</dbReference>
<keyword evidence="11" id="KW-0961">Cell wall biogenesis/degradation</keyword>
<dbReference type="GO" id="GO:0006508">
    <property type="term" value="P:proteolysis"/>
    <property type="evidence" value="ECO:0007669"/>
    <property type="project" value="UniProtKB-KW"/>
</dbReference>
<evidence type="ECO:0000256" key="2">
    <source>
        <dbReference type="ARBA" id="ARBA00007739"/>
    </source>
</evidence>
<evidence type="ECO:0000256" key="4">
    <source>
        <dbReference type="ARBA" id="ARBA00022670"/>
    </source>
</evidence>
<evidence type="ECO:0000256" key="14">
    <source>
        <dbReference type="SAM" id="MobiDB-lite"/>
    </source>
</evidence>
<dbReference type="InterPro" id="IPR001460">
    <property type="entry name" value="PCN-bd_Tpept"/>
</dbReference>
<dbReference type="GO" id="GO:0009252">
    <property type="term" value="P:peptidoglycan biosynthetic process"/>
    <property type="evidence" value="ECO:0007669"/>
    <property type="project" value="UniProtKB-KW"/>
</dbReference>
<feature type="domain" description="Glycosyl transferase family 51" evidence="17">
    <location>
        <begin position="59"/>
        <end position="231"/>
    </location>
</feature>
<evidence type="ECO:0000256" key="11">
    <source>
        <dbReference type="ARBA" id="ARBA00023316"/>
    </source>
</evidence>
<dbReference type="Pfam" id="PF00905">
    <property type="entry name" value="Transpeptidase"/>
    <property type="match status" value="1"/>
</dbReference>
<dbReference type="Gene3D" id="1.10.3810.10">
    <property type="entry name" value="Biosynthetic peptidoglycan transglycosylase-like"/>
    <property type="match status" value="1"/>
</dbReference>
<keyword evidence="5" id="KW-0328">Glycosyltransferase</keyword>
<dbReference type="Pfam" id="PF00912">
    <property type="entry name" value="Transgly"/>
    <property type="match status" value="1"/>
</dbReference>
<sequence length="720" mass="75665">MRGGRRRRVPRWLWWLAGFPALVAVLALVALLAVLFVSLPLPPQPGAPAVLLDSSGTEFTQLTSEFLQRDITLEQIPQHTIDAVLAAEDGEFYDHIGIDPVSVGRAVVANLRSGEVSQGGSTITQQYIKVASGDNAQTVWRKLTEAALALKLERTHTKDEILVMYLNAVYFGRGAYGIQAAAQAYYGIDAIDLTLAQSAVLAGVLPAPSIYDPLVDNAASHARYRYVLGRMVEQGTLVAAERDTLLSQQPPTNPRRSVARDDAPWFTDVVRRELETLGFADGAGLTVTTTLNLGVQRHAERAHAEAFNGIEASGAIVAVDPTTAGVLALVGGSDYTNDQFNLALANRQPGSTFKPVALAAWLADGRSAEEPFRAPSSVTLPDADAGNDWTVSNYGGSDLGTLSLRQATWRSSNTAYAEMAVELGPDRIAAMADTLTGRPGEHPANPSLVLGTTETSPLTMAGIYGTFAAEGVRNEVHAIQEIRRGEEVLYRADTSGERVMGEDDAAILTDVLRGVVTNGTAQAAGIGRPVAGKTGTTQDYGDAWFAGYTPQVATVIWMGNRDNRATLPGNETGGGLPARTFASFMGAVHEGLDVMEFPTPSGRAPEDAVVEPTETATPTATPTTTETATPSESATPTETDTETEAPIPAPTRVPTPSATPAPLPTEPRPTPTATRPEPTQPPEPTDPPEPAPAPTAADGGATGRAGTSDGGSTPPTNASD</sequence>
<evidence type="ECO:0000313" key="19">
    <source>
        <dbReference type="Proteomes" id="UP000264006"/>
    </source>
</evidence>
<keyword evidence="6" id="KW-0808">Transferase</keyword>
<evidence type="ECO:0000256" key="9">
    <source>
        <dbReference type="ARBA" id="ARBA00022984"/>
    </source>
</evidence>
<dbReference type="EMBL" id="CP031165">
    <property type="protein sequence ID" value="AXV09741.1"/>
    <property type="molecule type" value="Genomic_DNA"/>
</dbReference>
<feature type="compositionally biased region" description="Low complexity" evidence="14">
    <location>
        <begin position="611"/>
        <end position="638"/>
    </location>
</feature>
<dbReference type="GO" id="GO:0008658">
    <property type="term" value="F:penicillin binding"/>
    <property type="evidence" value="ECO:0007669"/>
    <property type="project" value="InterPro"/>
</dbReference>
<evidence type="ECO:0000256" key="12">
    <source>
        <dbReference type="ARBA" id="ARBA00034000"/>
    </source>
</evidence>
<keyword evidence="9" id="KW-0573">Peptidoglycan synthesis</keyword>
<evidence type="ECO:0000256" key="10">
    <source>
        <dbReference type="ARBA" id="ARBA00023268"/>
    </source>
</evidence>
<protein>
    <submittedName>
        <fullName evidence="18">Multimodular transpeptidase-transglycosylase</fullName>
    </submittedName>
</protein>
<keyword evidence="15" id="KW-0472">Membrane</keyword>
<dbReference type="InterPro" id="IPR012338">
    <property type="entry name" value="Beta-lactam/transpept-like"/>
</dbReference>
<dbReference type="PANTHER" id="PTHR32282">
    <property type="entry name" value="BINDING PROTEIN TRANSPEPTIDASE, PUTATIVE-RELATED"/>
    <property type="match status" value="1"/>
</dbReference>
<dbReference type="KEGG" id="euz:DVS28_a5085"/>
<feature type="compositionally biased region" description="Pro residues" evidence="14">
    <location>
        <begin position="647"/>
        <end position="670"/>
    </location>
</feature>
<comment type="similarity">
    <text evidence="1">In the C-terminal section; belongs to the transpeptidase family.</text>
</comment>
<dbReference type="GO" id="GO:0030288">
    <property type="term" value="C:outer membrane-bounded periplasmic space"/>
    <property type="evidence" value="ECO:0007669"/>
    <property type="project" value="TreeGrafter"/>
</dbReference>
<evidence type="ECO:0000256" key="13">
    <source>
        <dbReference type="ARBA" id="ARBA00049902"/>
    </source>
</evidence>
<dbReference type="GO" id="GO:0009002">
    <property type="term" value="F:serine-type D-Ala-D-Ala carboxypeptidase activity"/>
    <property type="evidence" value="ECO:0007669"/>
    <property type="project" value="UniProtKB-EC"/>
</dbReference>
<dbReference type="InterPro" id="IPR023346">
    <property type="entry name" value="Lysozyme-like_dom_sf"/>
</dbReference>
<proteinExistence type="inferred from homology"/>
<keyword evidence="15" id="KW-0812">Transmembrane</keyword>
<comment type="catalytic activity">
    <reaction evidence="13">
        <text>[GlcNAc-(1-&gt;4)-Mur2Ac(oyl-L-Ala-gamma-D-Glu-L-Lys-D-Ala-D-Ala)](n)-di-trans,octa-cis-undecaprenyl diphosphate + beta-D-GlcNAc-(1-&gt;4)-Mur2Ac(oyl-L-Ala-gamma-D-Glu-L-Lys-D-Ala-D-Ala)-di-trans,octa-cis-undecaprenyl diphosphate = [GlcNAc-(1-&gt;4)-Mur2Ac(oyl-L-Ala-gamma-D-Glu-L-Lys-D-Ala-D-Ala)](n+1)-di-trans,octa-cis-undecaprenyl diphosphate + di-trans,octa-cis-undecaprenyl diphosphate + H(+)</text>
        <dbReference type="Rhea" id="RHEA:23708"/>
        <dbReference type="Rhea" id="RHEA-COMP:9602"/>
        <dbReference type="Rhea" id="RHEA-COMP:9603"/>
        <dbReference type="ChEBI" id="CHEBI:15378"/>
        <dbReference type="ChEBI" id="CHEBI:58405"/>
        <dbReference type="ChEBI" id="CHEBI:60033"/>
        <dbReference type="ChEBI" id="CHEBI:78435"/>
        <dbReference type="EC" id="2.4.99.28"/>
    </reaction>
</comment>
<keyword evidence="10" id="KW-0511">Multifunctional enzyme</keyword>
<comment type="catalytic activity">
    <reaction evidence="12">
        <text>Preferential cleavage: (Ac)2-L-Lys-D-Ala-|-D-Ala. Also transpeptidation of peptidyl-alanyl moieties that are N-acyl substituents of D-alanine.</text>
        <dbReference type="EC" id="3.4.16.4"/>
    </reaction>
</comment>
<evidence type="ECO:0000256" key="3">
    <source>
        <dbReference type="ARBA" id="ARBA00022645"/>
    </source>
</evidence>
<evidence type="ECO:0000256" key="8">
    <source>
        <dbReference type="ARBA" id="ARBA00022960"/>
    </source>
</evidence>
<keyword evidence="15" id="KW-1133">Transmembrane helix</keyword>
<evidence type="ECO:0000256" key="5">
    <source>
        <dbReference type="ARBA" id="ARBA00022676"/>
    </source>
</evidence>
<dbReference type="FunFam" id="1.10.3810.10:FF:000001">
    <property type="entry name" value="Penicillin-binding protein 1A"/>
    <property type="match status" value="1"/>
</dbReference>
<dbReference type="GO" id="GO:0008360">
    <property type="term" value="P:regulation of cell shape"/>
    <property type="evidence" value="ECO:0007669"/>
    <property type="project" value="UniProtKB-KW"/>
</dbReference>
<dbReference type="Gene3D" id="3.40.710.10">
    <property type="entry name" value="DD-peptidase/beta-lactamase superfamily"/>
    <property type="match status" value="1"/>
</dbReference>
<dbReference type="AlphaFoldDB" id="A0A346Y5J4"/>
<accession>A0A346Y5J4</accession>
<dbReference type="InterPro" id="IPR050396">
    <property type="entry name" value="Glycosyltr_51/Transpeptidase"/>
</dbReference>
<keyword evidence="19" id="KW-1185">Reference proteome</keyword>
<feature type="region of interest" description="Disordered" evidence="14">
    <location>
        <begin position="595"/>
        <end position="720"/>
    </location>
</feature>
<evidence type="ECO:0000256" key="6">
    <source>
        <dbReference type="ARBA" id="ARBA00022679"/>
    </source>
</evidence>
<dbReference type="GO" id="GO:0071555">
    <property type="term" value="P:cell wall organization"/>
    <property type="evidence" value="ECO:0007669"/>
    <property type="project" value="UniProtKB-KW"/>
</dbReference>
<dbReference type="InterPro" id="IPR036950">
    <property type="entry name" value="PBP_transglycosylase"/>
</dbReference>
<evidence type="ECO:0000313" key="18">
    <source>
        <dbReference type="EMBL" id="AXV09741.1"/>
    </source>
</evidence>
<keyword evidence="3" id="KW-0121">Carboxypeptidase</keyword>
<organism evidence="18 19">
    <name type="scientific">Euzebya pacifica</name>
    <dbReference type="NCBI Taxonomy" id="1608957"/>
    <lineage>
        <taxon>Bacteria</taxon>
        <taxon>Bacillati</taxon>
        <taxon>Actinomycetota</taxon>
        <taxon>Nitriliruptoria</taxon>
        <taxon>Euzebyales</taxon>
    </lineage>
</organism>
<dbReference type="SUPFAM" id="SSF56601">
    <property type="entry name" value="beta-lactamase/transpeptidase-like"/>
    <property type="match status" value="1"/>
</dbReference>
<name>A0A346Y5J4_9ACTN</name>
<feature type="domain" description="Penicillin-binding protein transpeptidase" evidence="16">
    <location>
        <begin position="314"/>
        <end position="585"/>
    </location>
</feature>
<feature type="compositionally biased region" description="Low complexity" evidence="14">
    <location>
        <begin position="694"/>
        <end position="707"/>
    </location>
</feature>
<feature type="compositionally biased region" description="Pro residues" evidence="14">
    <location>
        <begin position="678"/>
        <end position="693"/>
    </location>
</feature>
<keyword evidence="8" id="KW-0133">Cell shape</keyword>
<reference evidence="18 19" key="1">
    <citation type="submission" date="2018-09" db="EMBL/GenBank/DDBJ databases">
        <title>Complete genome sequence of Euzebya sp. DY32-46 isolated from seawater of Pacific Ocean.</title>
        <authorList>
            <person name="Xu L."/>
            <person name="Wu Y.-H."/>
            <person name="Xu X.-W."/>
        </authorList>
    </citation>
    <scope>NUCLEOTIDE SEQUENCE [LARGE SCALE GENOMIC DNA]</scope>
    <source>
        <strain evidence="18 19">DY32-46</strain>
    </source>
</reference>
<keyword evidence="7" id="KW-0378">Hydrolase</keyword>
<gene>
    <name evidence="18" type="ORF">DVS28_a5085</name>
</gene>
<evidence type="ECO:0000256" key="15">
    <source>
        <dbReference type="SAM" id="Phobius"/>
    </source>
</evidence>
<dbReference type="Proteomes" id="UP000264006">
    <property type="component" value="Chromosome"/>
</dbReference>
<comment type="similarity">
    <text evidence="2">In the N-terminal section; belongs to the glycosyltransferase 51 family.</text>
</comment>
<evidence type="ECO:0000256" key="1">
    <source>
        <dbReference type="ARBA" id="ARBA00007090"/>
    </source>
</evidence>
<dbReference type="GO" id="GO:0008955">
    <property type="term" value="F:peptidoglycan glycosyltransferase activity"/>
    <property type="evidence" value="ECO:0007669"/>
    <property type="project" value="UniProtKB-EC"/>
</dbReference>
<keyword evidence="4" id="KW-0645">Protease</keyword>
<feature type="compositionally biased region" description="Polar residues" evidence="14">
    <location>
        <begin position="710"/>
        <end position="720"/>
    </location>
</feature>
<evidence type="ECO:0000259" key="16">
    <source>
        <dbReference type="Pfam" id="PF00905"/>
    </source>
</evidence>
<dbReference type="PANTHER" id="PTHR32282:SF33">
    <property type="entry name" value="PEPTIDOGLYCAN GLYCOSYLTRANSFERASE"/>
    <property type="match status" value="1"/>
</dbReference>
<evidence type="ECO:0000259" key="17">
    <source>
        <dbReference type="Pfam" id="PF00912"/>
    </source>
</evidence>